<proteinExistence type="predicted"/>
<dbReference type="InterPro" id="IPR050600">
    <property type="entry name" value="SETD3_SETD6_MTase"/>
</dbReference>
<dbReference type="PANTHER" id="PTHR13271">
    <property type="entry name" value="UNCHARACTERIZED PUTATIVE METHYLTRANSFERASE"/>
    <property type="match status" value="1"/>
</dbReference>
<dbReference type="SUPFAM" id="SSF82199">
    <property type="entry name" value="SET domain"/>
    <property type="match status" value="1"/>
</dbReference>
<gene>
    <name evidence="1" type="ORF">FB567DRAFT_514396</name>
</gene>
<comment type="caution">
    <text evidence="1">The sequence shown here is derived from an EMBL/GenBank/DDBJ whole genome shotgun (WGS) entry which is preliminary data.</text>
</comment>
<name>A0A8K0RHK2_9PLEO</name>
<dbReference type="AlphaFoldDB" id="A0A8K0RHK2"/>
<keyword evidence="2" id="KW-1185">Reference proteome</keyword>
<sequence length="652" mass="72746">MSSETHPPADAVSASNPIARAAELSRWFTQGGGHISSDADIAYSDSRGFHLRATRPLSSPVVVTCPLQLTLSCLNLDPDHQQVLHIDSLLQQCRQKIPDHVLTYLLLIEQRKKGTASPWHAYLAALPGPDSMTTPLWFDEDDMAFLAGTGLMPAIKERKAEYQQQWQNAVKVLSEIDAAQSADIDFQSFLWAATICTSRAFISTHILPDRETFPILFPVVDILNHSAEAQVEWAFETNQSFSLKLLNGETFIPGQELFNNYAPKQNDELLLGYGFCLENHAIEQFSLKLAFPPAMRQYAQQMRLFEPVNVPFGMNTDFLTADADNESHSLRAPGHPFGRYQNRIPFFRGIPPYIVHFFFIQTLLSLDIDIQDLNAERPGGRITLQVLIFLHQAISQRCQTLPLNLPHQPANIKQTFAKIYRDGQAKIIHSIRIDLEAAINRLRSPADQIPPSRAALIPPSQALLALAADSSPRETSRFQSGLAKHNLSSPTHDTLIWTLLLTCLAAYHLTRADDTASLTTAWLRTLYTRHPLPLLEDGIEDADTYTFVDENLTDFVVLPAHETEVDLTAYLDGVGENFSVRRHGDASSDGPALVKGPTENLGVRIIMWAMRVVEAECVDAGMGSGEGKGLYVVPWRQGEEDEGEEWMYEDVV</sequence>
<dbReference type="OrthoDB" id="42889at2759"/>
<accession>A0A8K0RHK2</accession>
<dbReference type="InterPro" id="IPR044432">
    <property type="entry name" value="Set10/Efm1_SET"/>
</dbReference>
<evidence type="ECO:0008006" key="3">
    <source>
        <dbReference type="Google" id="ProtNLM"/>
    </source>
</evidence>
<dbReference type="CDD" id="cd19180">
    <property type="entry name" value="SET_SpSET10-like"/>
    <property type="match status" value="1"/>
</dbReference>
<protein>
    <recommendedName>
        <fullName evidence="3">SET domain-containing protein</fullName>
    </recommendedName>
</protein>
<dbReference type="Gene3D" id="3.90.1410.10">
    <property type="entry name" value="set domain protein methyltransferase, domain 1"/>
    <property type="match status" value="1"/>
</dbReference>
<dbReference type="EMBL" id="JAGMVJ010000002">
    <property type="protein sequence ID" value="KAH7092983.1"/>
    <property type="molecule type" value="Genomic_DNA"/>
</dbReference>
<organism evidence="1 2">
    <name type="scientific">Paraphoma chrysanthemicola</name>
    <dbReference type="NCBI Taxonomy" id="798071"/>
    <lineage>
        <taxon>Eukaryota</taxon>
        <taxon>Fungi</taxon>
        <taxon>Dikarya</taxon>
        <taxon>Ascomycota</taxon>
        <taxon>Pezizomycotina</taxon>
        <taxon>Dothideomycetes</taxon>
        <taxon>Pleosporomycetidae</taxon>
        <taxon>Pleosporales</taxon>
        <taxon>Pleosporineae</taxon>
        <taxon>Phaeosphaeriaceae</taxon>
        <taxon>Paraphoma</taxon>
    </lineage>
</organism>
<reference evidence="1" key="1">
    <citation type="journal article" date="2021" name="Nat. Commun.">
        <title>Genetic determinants of endophytism in the Arabidopsis root mycobiome.</title>
        <authorList>
            <person name="Mesny F."/>
            <person name="Miyauchi S."/>
            <person name="Thiergart T."/>
            <person name="Pickel B."/>
            <person name="Atanasova L."/>
            <person name="Karlsson M."/>
            <person name="Huettel B."/>
            <person name="Barry K.W."/>
            <person name="Haridas S."/>
            <person name="Chen C."/>
            <person name="Bauer D."/>
            <person name="Andreopoulos W."/>
            <person name="Pangilinan J."/>
            <person name="LaButti K."/>
            <person name="Riley R."/>
            <person name="Lipzen A."/>
            <person name="Clum A."/>
            <person name="Drula E."/>
            <person name="Henrissat B."/>
            <person name="Kohler A."/>
            <person name="Grigoriev I.V."/>
            <person name="Martin F.M."/>
            <person name="Hacquard S."/>
        </authorList>
    </citation>
    <scope>NUCLEOTIDE SEQUENCE</scope>
    <source>
        <strain evidence="1">MPI-SDFR-AT-0120</strain>
    </source>
</reference>
<dbReference type="InterPro" id="IPR046341">
    <property type="entry name" value="SET_dom_sf"/>
</dbReference>
<dbReference type="Proteomes" id="UP000813461">
    <property type="component" value="Unassembled WGS sequence"/>
</dbReference>
<dbReference type="PANTHER" id="PTHR13271:SF137">
    <property type="entry name" value="SET DOMAIN-CONTAINING PROTEIN"/>
    <property type="match status" value="1"/>
</dbReference>
<evidence type="ECO:0000313" key="1">
    <source>
        <dbReference type="EMBL" id="KAH7092983.1"/>
    </source>
</evidence>
<evidence type="ECO:0000313" key="2">
    <source>
        <dbReference type="Proteomes" id="UP000813461"/>
    </source>
</evidence>
<dbReference type="GO" id="GO:0016279">
    <property type="term" value="F:protein-lysine N-methyltransferase activity"/>
    <property type="evidence" value="ECO:0007669"/>
    <property type="project" value="InterPro"/>
</dbReference>